<dbReference type="InterPro" id="IPR007110">
    <property type="entry name" value="Ig-like_dom"/>
</dbReference>
<organism evidence="1 2">
    <name type="scientific">Lepeophtheirus salmonis</name>
    <name type="common">Salmon louse</name>
    <name type="synonym">Caligus salmonis</name>
    <dbReference type="NCBI Taxonomy" id="72036"/>
    <lineage>
        <taxon>Eukaryota</taxon>
        <taxon>Metazoa</taxon>
        <taxon>Ecdysozoa</taxon>
        <taxon>Arthropoda</taxon>
        <taxon>Crustacea</taxon>
        <taxon>Multicrustacea</taxon>
        <taxon>Hexanauplia</taxon>
        <taxon>Copepoda</taxon>
        <taxon>Siphonostomatoida</taxon>
        <taxon>Caligidae</taxon>
        <taxon>Lepeophtheirus</taxon>
    </lineage>
</organism>
<dbReference type="SMART" id="SM00408">
    <property type="entry name" value="IGc2"/>
    <property type="match status" value="1"/>
</dbReference>
<keyword evidence="2" id="KW-1185">Reference proteome</keyword>
<proteinExistence type="predicted"/>
<name>A0A7R8H7T2_LEPSM</name>
<gene>
    <name evidence="1" type="ORF">LSAA_9242</name>
</gene>
<dbReference type="InterPro" id="IPR013783">
    <property type="entry name" value="Ig-like_fold"/>
</dbReference>
<dbReference type="InterPro" id="IPR003598">
    <property type="entry name" value="Ig_sub2"/>
</dbReference>
<dbReference type="PROSITE" id="PS50835">
    <property type="entry name" value="IG_LIKE"/>
    <property type="match status" value="1"/>
</dbReference>
<reference evidence="1" key="1">
    <citation type="submission" date="2021-02" db="EMBL/GenBank/DDBJ databases">
        <authorList>
            <person name="Bekaert M."/>
        </authorList>
    </citation>
    <scope>NUCLEOTIDE SEQUENCE</scope>
    <source>
        <strain evidence="1">IoA-00</strain>
    </source>
</reference>
<dbReference type="PANTHER" id="PTHR23279">
    <property type="entry name" value="DEFECTIVE PROBOSCIS EXTENSION RESPONSE DPR -RELATED"/>
    <property type="match status" value="1"/>
</dbReference>
<dbReference type="SMART" id="SM00409">
    <property type="entry name" value="IG"/>
    <property type="match status" value="2"/>
</dbReference>
<dbReference type="InterPro" id="IPR013106">
    <property type="entry name" value="Ig_V-set"/>
</dbReference>
<evidence type="ECO:0000313" key="1">
    <source>
        <dbReference type="EMBL" id="CAF2926600.1"/>
    </source>
</evidence>
<dbReference type="AlphaFoldDB" id="A0A7R8H7T2"/>
<dbReference type="SUPFAM" id="SSF48726">
    <property type="entry name" value="Immunoglobulin"/>
    <property type="match status" value="2"/>
</dbReference>
<dbReference type="GO" id="GO:0032589">
    <property type="term" value="C:neuron projection membrane"/>
    <property type="evidence" value="ECO:0007669"/>
    <property type="project" value="TreeGrafter"/>
</dbReference>
<dbReference type="InterPro" id="IPR003599">
    <property type="entry name" value="Ig_sub"/>
</dbReference>
<dbReference type="InterPro" id="IPR036179">
    <property type="entry name" value="Ig-like_dom_sf"/>
</dbReference>
<dbReference type="InterPro" id="IPR037448">
    <property type="entry name" value="Zig-8"/>
</dbReference>
<accession>A0A7R8H7T2</accession>
<dbReference type="Pfam" id="PF07686">
    <property type="entry name" value="V-set"/>
    <property type="match status" value="1"/>
</dbReference>
<protein>
    <submittedName>
        <fullName evidence="1">(salmon louse) hypothetical protein</fullName>
    </submittedName>
</protein>
<dbReference type="GO" id="GO:0050808">
    <property type="term" value="P:synapse organization"/>
    <property type="evidence" value="ECO:0007669"/>
    <property type="project" value="TreeGrafter"/>
</dbReference>
<dbReference type="Gene3D" id="2.60.40.10">
    <property type="entry name" value="Immunoglobulins"/>
    <property type="match status" value="2"/>
</dbReference>
<dbReference type="Proteomes" id="UP000675881">
    <property type="component" value="Chromosome 4"/>
</dbReference>
<dbReference type="EMBL" id="HG994583">
    <property type="protein sequence ID" value="CAF2926600.1"/>
    <property type="molecule type" value="Genomic_DNA"/>
</dbReference>
<dbReference type="OrthoDB" id="6354602at2759"/>
<evidence type="ECO:0000313" key="2">
    <source>
        <dbReference type="Proteomes" id="UP000675881"/>
    </source>
</evidence>
<sequence length="357" mass="40519">MEFLRGLNFHLSTYFQIFITILTVMIYAGDSETFLQPDLHKQQADLQHLLSDPYFADEKEGQIKTGGAGTLKLSRLVNVSAQLGCTIYLHCRVNNLGGKTVSWLKRKNEEIPHLLTFGMATYSHDSRFQIFYEKPNDWKLQIQFPRIEDEGIYECQVSKNPPLVQRTRLRVVVPEIEIVDERDQSVGEKFYQERGGINVKTDLLKNGAISRLQIARASKRDSGNYTCRMRNALASVMVHILNGENHAAMQTGDAPQIRSSSFTNRLEISFSTLVLPLIFAALPFVNGASQNHNLSLNANFRQYGTTANRHCPGGQQTYRNAENMALVRDSVPKCPETRRRASQFTHLSTQFNANFEN</sequence>
<dbReference type="PANTHER" id="PTHR23279:SF3">
    <property type="entry name" value="DEFECTIVE PROBOSCIS EXTENSION RESPONSE 18"/>
    <property type="match status" value="1"/>
</dbReference>